<dbReference type="Proteomes" id="UP000663868">
    <property type="component" value="Unassembled WGS sequence"/>
</dbReference>
<keyword evidence="1" id="KW-0732">Signal</keyword>
<dbReference type="EMBL" id="CAJNOE010000179">
    <property type="protein sequence ID" value="CAF1017544.1"/>
    <property type="molecule type" value="Genomic_DNA"/>
</dbReference>
<proteinExistence type="predicted"/>
<evidence type="ECO:0000256" key="1">
    <source>
        <dbReference type="SAM" id="SignalP"/>
    </source>
</evidence>
<dbReference type="SUPFAM" id="SSF159245">
    <property type="entry name" value="AttH-like"/>
    <property type="match status" value="1"/>
</dbReference>
<evidence type="ECO:0000313" key="3">
    <source>
        <dbReference type="EMBL" id="CAF3971234.1"/>
    </source>
</evidence>
<dbReference type="EMBL" id="CAJOBB010002464">
    <property type="protein sequence ID" value="CAF3971234.1"/>
    <property type="molecule type" value="Genomic_DNA"/>
</dbReference>
<comment type="caution">
    <text evidence="2">The sequence shown here is derived from an EMBL/GenBank/DDBJ whole genome shotgun (WGS) entry which is preliminary data.</text>
</comment>
<feature type="signal peptide" evidence="1">
    <location>
        <begin position="1"/>
        <end position="22"/>
    </location>
</feature>
<dbReference type="Proteomes" id="UP000663860">
    <property type="component" value="Unassembled WGS sequence"/>
</dbReference>
<evidence type="ECO:0008006" key="5">
    <source>
        <dbReference type="Google" id="ProtNLM"/>
    </source>
</evidence>
<dbReference type="AlphaFoldDB" id="A0A814I2Z9"/>
<sequence>MLFKKEILFIFTYLIILIGCKAEICPDNETLSLESDGYQYIRGKDPLISALYREWWFFALYDPIVDVGFCMGYGVADPAKTFSLQSSDIAGMLWTSVSNNTGQDSINILDTYGYEDFSAYKQNANVTVGKQNSIKVLDDRTYEVVGSSRNGQINWSLTFKQMSYACRQRIDVPQLLELDWISYMPSANVYGIIQYNNTRVMINTTAYHDHNYGAWPTNLFNWIWSQFHRIDKEFSFVLGSYHIPLTNEYIGYVFIRWRNLRIKIGTLCGNAFHLTPLEWQIVDNKKYAIHTRVQTENKNYKIDIEYKARVSNNNPGGRGLGLDVFEQISQYQVSFYENQGGNWKVLEQNLTGYGFSEWSHVGF</sequence>
<evidence type="ECO:0000313" key="2">
    <source>
        <dbReference type="EMBL" id="CAF1017544.1"/>
    </source>
</evidence>
<protein>
    <recommendedName>
        <fullName evidence="5">Carotenoid 1,2-hydratase</fullName>
    </recommendedName>
</protein>
<reference evidence="2" key="1">
    <citation type="submission" date="2021-02" db="EMBL/GenBank/DDBJ databases">
        <authorList>
            <person name="Nowell W R."/>
        </authorList>
    </citation>
    <scope>NUCLEOTIDE SEQUENCE</scope>
</reference>
<evidence type="ECO:0000313" key="4">
    <source>
        <dbReference type="Proteomes" id="UP000663860"/>
    </source>
</evidence>
<gene>
    <name evidence="2" type="ORF">IZO911_LOCUS18533</name>
    <name evidence="3" type="ORF">KXQ929_LOCUS26786</name>
</gene>
<organism evidence="2 4">
    <name type="scientific">Adineta steineri</name>
    <dbReference type="NCBI Taxonomy" id="433720"/>
    <lineage>
        <taxon>Eukaryota</taxon>
        <taxon>Metazoa</taxon>
        <taxon>Spiralia</taxon>
        <taxon>Gnathifera</taxon>
        <taxon>Rotifera</taxon>
        <taxon>Eurotatoria</taxon>
        <taxon>Bdelloidea</taxon>
        <taxon>Adinetida</taxon>
        <taxon>Adinetidae</taxon>
        <taxon>Adineta</taxon>
    </lineage>
</organism>
<name>A0A814I2Z9_9BILA</name>
<feature type="chain" id="PRO_5036224726" description="Carotenoid 1,2-hydratase" evidence="1">
    <location>
        <begin position="23"/>
        <end position="363"/>
    </location>
</feature>
<accession>A0A814I2Z9</accession>
<dbReference type="PROSITE" id="PS51257">
    <property type="entry name" value="PROKAR_LIPOPROTEIN"/>
    <property type="match status" value="1"/>
</dbReference>